<dbReference type="OrthoDB" id="8235006at2"/>
<dbReference type="STRING" id="1505087.AYJ54_00755"/>
<dbReference type="EMBL" id="LUUB01000079">
    <property type="protein sequence ID" value="OAF05468.1"/>
    <property type="molecule type" value="Genomic_DNA"/>
</dbReference>
<proteinExistence type="predicted"/>
<keyword evidence="3" id="KW-1185">Reference proteome</keyword>
<sequence>MGGTSKSETTQQSTTAPWQPAQGALTGILGQLNNYLPQTGLNGAQTNAINTIDQNGANVGQYAPAVNAYTTNLLNGGGATDQAGNINSAYQQYVSQTNPLASNTNYNPYDTPGFKDALNTLTSDITNQVNGSFAAAGRDFSGSNSQALGRGLTQGLAPTIVAQYNQNVQNQQGAAGNLYSAGNTTGGILSALQQQKLANQGAGVGAISAGQDALNSGANNTLAAEAQRLGTPLQNLGLLANIGIPIAGLGGTSSGTSNTTNQMSGAQQFATIMGGIGSLIPKGPISFGGGS</sequence>
<evidence type="ECO:0000313" key="3">
    <source>
        <dbReference type="Proteomes" id="UP000076959"/>
    </source>
</evidence>
<name>A0A176YHG8_9BRAD</name>
<reference evidence="2 3" key="1">
    <citation type="submission" date="2016-03" db="EMBL/GenBank/DDBJ databases">
        <title>Draft Genome Sequence of the Strain BR 10245 (Bradyrhizobium sp.) isolated from nodules of Centrolobium paraense.</title>
        <authorList>
            <person name="Simoes-Araujo J.L.Sr."/>
            <person name="Barauna A.C."/>
            <person name="Silva K."/>
            <person name="Zilli J.E."/>
        </authorList>
    </citation>
    <scope>NUCLEOTIDE SEQUENCE [LARGE SCALE GENOMIC DNA]</scope>
    <source>
        <strain evidence="2 3">BR 10245</strain>
    </source>
</reference>
<protein>
    <recommendedName>
        <fullName evidence="4">Tail fiber domain-containing protein</fullName>
    </recommendedName>
</protein>
<evidence type="ECO:0000256" key="1">
    <source>
        <dbReference type="SAM" id="MobiDB-lite"/>
    </source>
</evidence>
<dbReference type="Proteomes" id="UP000076959">
    <property type="component" value="Unassembled WGS sequence"/>
</dbReference>
<evidence type="ECO:0008006" key="4">
    <source>
        <dbReference type="Google" id="ProtNLM"/>
    </source>
</evidence>
<dbReference type="RefSeq" id="WP_063703571.1">
    <property type="nucleotide sequence ID" value="NZ_LUUB01000079.1"/>
</dbReference>
<gene>
    <name evidence="2" type="ORF">AYJ54_00755</name>
</gene>
<organism evidence="2 3">
    <name type="scientific">Bradyrhizobium centrolobii</name>
    <dbReference type="NCBI Taxonomy" id="1505087"/>
    <lineage>
        <taxon>Bacteria</taxon>
        <taxon>Pseudomonadati</taxon>
        <taxon>Pseudomonadota</taxon>
        <taxon>Alphaproteobacteria</taxon>
        <taxon>Hyphomicrobiales</taxon>
        <taxon>Nitrobacteraceae</taxon>
        <taxon>Bradyrhizobium</taxon>
    </lineage>
</organism>
<dbReference type="AlphaFoldDB" id="A0A176YHG8"/>
<evidence type="ECO:0000313" key="2">
    <source>
        <dbReference type="EMBL" id="OAF05468.1"/>
    </source>
</evidence>
<feature type="compositionally biased region" description="Low complexity" evidence="1">
    <location>
        <begin position="1"/>
        <end position="15"/>
    </location>
</feature>
<comment type="caution">
    <text evidence="2">The sequence shown here is derived from an EMBL/GenBank/DDBJ whole genome shotgun (WGS) entry which is preliminary data.</text>
</comment>
<accession>A0A176YHG8</accession>
<feature type="region of interest" description="Disordered" evidence="1">
    <location>
        <begin position="1"/>
        <end position="20"/>
    </location>
</feature>